<evidence type="ECO:0000313" key="10">
    <source>
        <dbReference type="EMBL" id="PVD37620.1"/>
    </source>
</evidence>
<feature type="domain" description="Saposin B-type" evidence="8">
    <location>
        <begin position="156"/>
        <end position="236"/>
    </location>
</feature>
<dbReference type="GO" id="GO:0016020">
    <property type="term" value="C:membrane"/>
    <property type="evidence" value="ECO:0007669"/>
    <property type="project" value="GOC"/>
</dbReference>
<feature type="domain" description="Saposin B-type" evidence="8">
    <location>
        <begin position="61"/>
        <end position="143"/>
    </location>
</feature>
<evidence type="ECO:0000256" key="7">
    <source>
        <dbReference type="SAM" id="SignalP"/>
    </source>
</evidence>
<dbReference type="FunFam" id="1.10.225.10:FF:000002">
    <property type="entry name" value="prosaposin isoform X2"/>
    <property type="match status" value="9"/>
</dbReference>
<comment type="subcellular location">
    <subcellularLocation>
        <location evidence="1">Secreted</location>
    </subcellularLocation>
</comment>
<dbReference type="GO" id="GO:0005764">
    <property type="term" value="C:lysosome"/>
    <property type="evidence" value="ECO:0007669"/>
    <property type="project" value="InterPro"/>
</dbReference>
<dbReference type="Pfam" id="PF03489">
    <property type="entry name" value="SapB_2"/>
    <property type="match status" value="11"/>
</dbReference>
<dbReference type="InterPro" id="IPR011001">
    <property type="entry name" value="Saposin-like"/>
</dbReference>
<name>A0A2T7PW46_POMCA</name>
<dbReference type="GO" id="GO:0006665">
    <property type="term" value="P:sphingolipid metabolic process"/>
    <property type="evidence" value="ECO:0007669"/>
    <property type="project" value="InterPro"/>
</dbReference>
<evidence type="ECO:0000256" key="4">
    <source>
        <dbReference type="ARBA" id="ARBA00022737"/>
    </source>
</evidence>
<evidence type="ECO:0000256" key="6">
    <source>
        <dbReference type="ARBA" id="ARBA00023180"/>
    </source>
</evidence>
<feature type="domain" description="Saposin B-type" evidence="8">
    <location>
        <begin position="268"/>
        <end position="348"/>
    </location>
</feature>
<dbReference type="Proteomes" id="UP000245119">
    <property type="component" value="Linkage Group LG1"/>
</dbReference>
<evidence type="ECO:0000256" key="1">
    <source>
        <dbReference type="ARBA" id="ARBA00004613"/>
    </source>
</evidence>
<feature type="domain" description="Saposin B-type" evidence="8">
    <location>
        <begin position="1294"/>
        <end position="1375"/>
    </location>
</feature>
<keyword evidence="11" id="KW-1185">Reference proteome</keyword>
<proteinExistence type="predicted"/>
<feature type="domain" description="Saposin B-type" evidence="8">
    <location>
        <begin position="364"/>
        <end position="445"/>
    </location>
</feature>
<dbReference type="InterPro" id="IPR007856">
    <property type="entry name" value="SapB_1"/>
</dbReference>
<dbReference type="InterPro" id="IPR008373">
    <property type="entry name" value="Saposin"/>
</dbReference>
<dbReference type="PANTHER" id="PTHR11480">
    <property type="entry name" value="SAPOSIN-RELATED"/>
    <property type="match status" value="1"/>
</dbReference>
<keyword evidence="4" id="KW-0677">Repeat</keyword>
<keyword evidence="3 7" id="KW-0732">Signal</keyword>
<feature type="domain" description="Saposin B-type" evidence="8">
    <location>
        <begin position="875"/>
        <end position="956"/>
    </location>
</feature>
<evidence type="ECO:0000313" key="11">
    <source>
        <dbReference type="Proteomes" id="UP000245119"/>
    </source>
</evidence>
<dbReference type="Pfam" id="PF05184">
    <property type="entry name" value="SapB_1"/>
    <property type="match status" value="10"/>
</dbReference>
<dbReference type="PRINTS" id="PR01797">
    <property type="entry name" value="SAPOSIN"/>
</dbReference>
<dbReference type="GO" id="GO:0008270">
    <property type="term" value="F:zinc ion binding"/>
    <property type="evidence" value="ECO:0007669"/>
    <property type="project" value="InterPro"/>
</dbReference>
<dbReference type="Gene3D" id="1.10.225.10">
    <property type="entry name" value="Saposin-like"/>
    <property type="match status" value="14"/>
</dbReference>
<evidence type="ECO:0008006" key="12">
    <source>
        <dbReference type="Google" id="ProtNLM"/>
    </source>
</evidence>
<dbReference type="GO" id="GO:0005634">
    <property type="term" value="C:nucleus"/>
    <property type="evidence" value="ECO:0007669"/>
    <property type="project" value="InterPro"/>
</dbReference>
<feature type="domain" description="Saposin B-type" evidence="8">
    <location>
        <begin position="974"/>
        <end position="1055"/>
    </location>
</feature>
<gene>
    <name evidence="10" type="ORF">C0Q70_00216</name>
</gene>
<sequence>MRPLLILAALLATAHGAALGSDKCTWGPAYWCSSVTAAGRCSAFAHCMQGVWGKTLADFLQTETCTTSVNKVQLARRLLVTKNEKDSATQILTSLCTLVTDSERRKECKEMVVTYLPLALELLTSSLKDDQVAWVLGLCEPAGRDVAPVKYQPSAEETRCKNCYTFVTDITARLGKDGGEKLQGILKSTICSEMADMAPVCKLLVENTIPDLLSEIANEAQPGDICRLADFCSNRGEEPKFRQLFKKTFRKLSTIISVVKAKIHDIEGRVECYECQKVVTSVKNFGKDSPLRSSVENAFMKLCMYEGLDTEECGDLSWGLFSQLDMFLYENLEPSSFCSQEFECIDSDLVPPPSVEDAQTPVYESSSCSDCEKFYSDISAILHDEDSVTRTVAFAKKTLCQNVGSLQYECNAMVDRLLPVLLGYISNSFTPASFCGSMAMCSPGLSPKFDIMKVVNLVPTDVGKVGDIKCEECMAIVGFLQNLDRDAEVQTAVRKLFNDTCALLGQEAKQCQALAAQYAPQLFEIIASELDPESVCDLFLHCFKSSVEDDRGEDVVETNAVVVEVDPHADVQQSNAVSAEVKASIVDCDICRFALEVVEAIVSRNRTEQSLVEALQQVCSLLTPSARPQCEQFINNYMPTLIRLLLQELDPEVICNELQLCNETDNKVPETAHLQAASIGSIECEVCELVLGAIDSVLDGNRTLAAIEKVLGEICSILPATIRAQCVSFVSEYGPAVMELLADELDPQVVCIKIGLCNQAQVKQLLEAEDKRRPQATPVCELCNQVMQLIETFLQQNRTEETVTKALQQVCSFFPDTISTECRQFVGRYSQEVINLLLQDLNATDICKKLGLCSDTRPVTGKELTTTAGDKKPSAGPICDLCKQVLQTLDSLLEKNRTVDDIEKALDRVCKLFPATISSQCRQLVGQYAPQIIEYIAEELKPEEICSLLGLCSQGNGAQETKPVATIGEEKPSAGPICDLCKEVLQTVDSLLEKNRTVDDIEKALDQVCRLFPATISSQCRQLVAQYAPQIIEYIADELKPEEICSLLGLCSQGKKVQGKELTTATDEQKPAAGPICDLCKEVLQAVDSLLEKNRTVDDIEKALDQVCRLFPATISSQCRQLVGQYAPQIIEYITEELKPEEICSLLGLCSQGNRDQGKASDGGRQTEAISWSHLRVVQSGLDNTGQSGREEQHSGQYHEAAVGELKPSAGPICDLCKEVLQKVDTLLEKNRTVDDIEKALDQVCRLFPASIASQCRQLVAQYAPALIDLIVEELQPDEICSLLKLCSQSNKAAGPICDLCKQVLQTLDSLLEKNRTVDDIEKALDQVCRLFPATIASQCRQLVGQYAPQIIEYIADELKPEEICSLLKLCSQGKKKPAAGPICDLCKEVLQAVDSLLEKNRTVDDIEKALDQVCRLFPATISSQCRQLVGQYAPQIIEYIAEELKPEEICSLLGLCSQGHNELGREVETQAVAVREGELCLICDTLLNYVEEGLNQQATVEEVEKLLNDVCKLFPTDLTSECSLLVQQFTPLIMQLLAEEVNPKAICETIKLCPSPNSTSHPKFLGLDPCTFGPAYWCAKLENAEECGEMWSMGVYLSATWMLQVVERCVKDHGLVIN</sequence>
<dbReference type="GO" id="GO:0005576">
    <property type="term" value="C:extracellular region"/>
    <property type="evidence" value="ECO:0007669"/>
    <property type="project" value="UniProtKB-SubCell"/>
</dbReference>
<accession>A0A2T7PW46</accession>
<dbReference type="SMART" id="SM00868">
    <property type="entry name" value="zf-AD"/>
    <property type="match status" value="4"/>
</dbReference>
<dbReference type="STRING" id="400727.A0A2T7PW46"/>
<evidence type="ECO:0000256" key="2">
    <source>
        <dbReference type="ARBA" id="ARBA00022525"/>
    </source>
</evidence>
<feature type="signal peptide" evidence="7">
    <location>
        <begin position="1"/>
        <end position="16"/>
    </location>
</feature>
<feature type="domain" description="Saposin B-type" evidence="8">
    <location>
        <begin position="680"/>
        <end position="761"/>
    </location>
</feature>
<dbReference type="OrthoDB" id="69496at2759"/>
<evidence type="ECO:0000259" key="8">
    <source>
        <dbReference type="PROSITE" id="PS50015"/>
    </source>
</evidence>
<feature type="domain" description="Saposin B-type" evidence="8">
    <location>
        <begin position="1477"/>
        <end position="1558"/>
    </location>
</feature>
<keyword evidence="6" id="KW-0325">Glycoprotein</keyword>
<feature type="chain" id="PRO_5015403023" description="Saposin" evidence="7">
    <location>
        <begin position="17"/>
        <end position="1619"/>
    </location>
</feature>
<organism evidence="10 11">
    <name type="scientific">Pomacea canaliculata</name>
    <name type="common">Golden apple snail</name>
    <dbReference type="NCBI Taxonomy" id="400727"/>
    <lineage>
        <taxon>Eukaryota</taxon>
        <taxon>Metazoa</taxon>
        <taxon>Spiralia</taxon>
        <taxon>Lophotrochozoa</taxon>
        <taxon>Mollusca</taxon>
        <taxon>Gastropoda</taxon>
        <taxon>Caenogastropoda</taxon>
        <taxon>Architaenioglossa</taxon>
        <taxon>Ampullarioidea</taxon>
        <taxon>Ampullariidae</taxon>
        <taxon>Pomacea</taxon>
    </lineage>
</organism>
<evidence type="ECO:0000259" key="9">
    <source>
        <dbReference type="PROSITE" id="PS51110"/>
    </source>
</evidence>
<feature type="domain" description="Saposin B-type" evidence="8">
    <location>
        <begin position="1210"/>
        <end position="1291"/>
    </location>
</feature>
<keyword evidence="2" id="KW-0964">Secreted</keyword>
<feature type="domain" description="Saposin B-type" evidence="8">
    <location>
        <begin position="584"/>
        <end position="665"/>
    </location>
</feature>
<keyword evidence="5" id="KW-1015">Disulfide bond</keyword>
<dbReference type="SUPFAM" id="SSF47862">
    <property type="entry name" value="Saposin"/>
    <property type="match status" value="14"/>
</dbReference>
<dbReference type="SMART" id="SM00741">
    <property type="entry name" value="SapB"/>
    <property type="match status" value="15"/>
</dbReference>
<dbReference type="InterPro" id="IPR008139">
    <property type="entry name" value="SaposinB_dom"/>
</dbReference>
<feature type="domain" description="Saposin B-type" evidence="8">
    <location>
        <begin position="1073"/>
        <end position="1154"/>
    </location>
</feature>
<feature type="domain" description="Saposin B-type" evidence="8">
    <location>
        <begin position="1380"/>
        <end position="1461"/>
    </location>
</feature>
<dbReference type="InterPro" id="IPR003119">
    <property type="entry name" value="SAP_A"/>
</dbReference>
<reference evidence="10 11" key="1">
    <citation type="submission" date="2018-04" db="EMBL/GenBank/DDBJ databases">
        <title>The genome of golden apple snail Pomacea canaliculata provides insight into stress tolerance and invasive adaptation.</title>
        <authorList>
            <person name="Liu C."/>
            <person name="Liu B."/>
            <person name="Ren Y."/>
            <person name="Zhang Y."/>
            <person name="Wang H."/>
            <person name="Li S."/>
            <person name="Jiang F."/>
            <person name="Yin L."/>
            <person name="Zhang G."/>
            <person name="Qian W."/>
            <person name="Fan W."/>
        </authorList>
    </citation>
    <scope>NUCLEOTIDE SEQUENCE [LARGE SCALE GENOMIC DNA]</scope>
    <source>
        <strain evidence="10">SZHN2017</strain>
        <tissue evidence="10">Muscle</tissue>
    </source>
</reference>
<feature type="domain" description="Saposin A-type" evidence="9">
    <location>
        <begin position="17"/>
        <end position="57"/>
    </location>
</feature>
<comment type="caution">
    <text evidence="10">The sequence shown here is derived from an EMBL/GenBank/DDBJ whole genome shotgun (WGS) entry which is preliminary data.</text>
</comment>
<evidence type="ECO:0000256" key="5">
    <source>
        <dbReference type="ARBA" id="ARBA00023157"/>
    </source>
</evidence>
<dbReference type="InterPro" id="IPR008138">
    <property type="entry name" value="SapB_2"/>
</dbReference>
<dbReference type="InterPro" id="IPR051428">
    <property type="entry name" value="Sphingo_Act-Surfact_Prot"/>
</dbReference>
<evidence type="ECO:0000256" key="3">
    <source>
        <dbReference type="ARBA" id="ARBA00022729"/>
    </source>
</evidence>
<feature type="domain" description="Saposin B-type" evidence="8">
    <location>
        <begin position="466"/>
        <end position="546"/>
    </location>
</feature>
<dbReference type="Pfam" id="PF02199">
    <property type="entry name" value="SapA"/>
    <property type="match status" value="2"/>
</dbReference>
<dbReference type="SMART" id="SM00162">
    <property type="entry name" value="SAPA"/>
    <property type="match status" value="2"/>
</dbReference>
<feature type="domain" description="Saposin B-type" evidence="8">
    <location>
        <begin position="776"/>
        <end position="857"/>
    </location>
</feature>
<dbReference type="InterPro" id="IPR012934">
    <property type="entry name" value="Znf_AD"/>
</dbReference>
<dbReference type="PROSITE" id="PS50015">
    <property type="entry name" value="SAP_B"/>
    <property type="match status" value="15"/>
</dbReference>
<dbReference type="EMBL" id="PZQS01000001">
    <property type="protein sequence ID" value="PVD37620.1"/>
    <property type="molecule type" value="Genomic_DNA"/>
</dbReference>
<protein>
    <recommendedName>
        <fullName evidence="12">Saposin</fullName>
    </recommendedName>
</protein>
<dbReference type="PROSITE" id="PS51110">
    <property type="entry name" value="SAP_A"/>
    <property type="match status" value="1"/>
</dbReference>
<dbReference type="PANTHER" id="PTHR11480:SF3">
    <property type="entry name" value="BCDNA.GH08312"/>
    <property type="match status" value="1"/>
</dbReference>